<evidence type="ECO:0000256" key="5">
    <source>
        <dbReference type="ARBA" id="ARBA00023235"/>
    </source>
</evidence>
<name>A0A117E2P7_ASPNG</name>
<comment type="caution">
    <text evidence="6">The sequence shown here is derived from an EMBL/GenBank/DDBJ whole genome shotgun (WGS) entry which is preliminary data.</text>
</comment>
<organism evidence="6 7">
    <name type="scientific">Aspergillus niger</name>
    <dbReference type="NCBI Taxonomy" id="5061"/>
    <lineage>
        <taxon>Eukaryota</taxon>
        <taxon>Fungi</taxon>
        <taxon>Dikarya</taxon>
        <taxon>Ascomycota</taxon>
        <taxon>Pezizomycotina</taxon>
        <taxon>Eurotiomycetes</taxon>
        <taxon>Eurotiomycetidae</taxon>
        <taxon>Eurotiales</taxon>
        <taxon>Aspergillaceae</taxon>
        <taxon>Aspergillus</taxon>
        <taxon>Aspergillus subgen. Circumdati</taxon>
    </lineage>
</organism>
<dbReference type="InterPro" id="IPR029045">
    <property type="entry name" value="ClpP/crotonase-like_dom_sf"/>
</dbReference>
<dbReference type="Proteomes" id="UP000068243">
    <property type="component" value="Unassembled WGS sequence"/>
</dbReference>
<dbReference type="OrthoDB" id="14970at2759"/>
<dbReference type="InterPro" id="IPR045002">
    <property type="entry name" value="Ech1-like"/>
</dbReference>
<dbReference type="CDD" id="cd06558">
    <property type="entry name" value="crotonase-like"/>
    <property type="match status" value="1"/>
</dbReference>
<dbReference type="PANTHER" id="PTHR43149">
    <property type="entry name" value="ENOYL-COA HYDRATASE"/>
    <property type="match status" value="1"/>
</dbReference>
<dbReference type="OMA" id="QYVAHVE"/>
<gene>
    <name evidence="6" type="ORF">ABL_08551</name>
</gene>
<evidence type="ECO:0000313" key="6">
    <source>
        <dbReference type="EMBL" id="GAQ45890.1"/>
    </source>
</evidence>
<evidence type="ECO:0000256" key="1">
    <source>
        <dbReference type="ARBA" id="ARBA00005005"/>
    </source>
</evidence>
<comment type="pathway">
    <text evidence="1">Lipid metabolism; fatty acid beta-oxidation.</text>
</comment>
<dbReference type="Pfam" id="PF00378">
    <property type="entry name" value="ECH_1"/>
    <property type="match status" value="1"/>
</dbReference>
<dbReference type="VEuPathDB" id="FungiDB:ASPNIDRAFT2_1099056"/>
<dbReference type="VEuPathDB" id="FungiDB:ATCC64974_7470"/>
<comment type="similarity">
    <text evidence="2">Belongs to the enoyl-CoA hydratase/isomerase family.</text>
</comment>
<accession>A0A117E2P7</accession>
<dbReference type="VEuPathDB" id="FungiDB:An09g02050"/>
<keyword evidence="5 6" id="KW-0413">Isomerase</keyword>
<dbReference type="VEuPathDB" id="FungiDB:M747DRAFT_371594"/>
<evidence type="ECO:0000256" key="2">
    <source>
        <dbReference type="ARBA" id="ARBA00005254"/>
    </source>
</evidence>
<dbReference type="UniPathway" id="UPA00659"/>
<evidence type="ECO:0000256" key="3">
    <source>
        <dbReference type="ARBA" id="ARBA00022832"/>
    </source>
</evidence>
<evidence type="ECO:0000313" key="7">
    <source>
        <dbReference type="Proteomes" id="UP000068243"/>
    </source>
</evidence>
<dbReference type="PANTHER" id="PTHR43149:SF1">
    <property type="entry name" value="DELTA(3,5)-DELTA(2,4)-DIENOYL-COA ISOMERASE, MITOCHONDRIAL"/>
    <property type="match status" value="1"/>
</dbReference>
<proteinExistence type="inferred from homology"/>
<dbReference type="Gene3D" id="3.90.226.10">
    <property type="entry name" value="2-enoyl-CoA Hydratase, Chain A, domain 1"/>
    <property type="match status" value="1"/>
</dbReference>
<protein>
    <submittedName>
        <fullName evidence="6">Enoyl-CoA hydratase/isomerase family protein</fullName>
    </submittedName>
</protein>
<dbReference type="FunFam" id="3.90.226.10:FF:000024">
    <property type="entry name" value="Delta3,5-delta2,4-dienoyl-CoA isomerase"/>
    <property type="match status" value="1"/>
</dbReference>
<sequence>MSDYTYQHFNVTFPPERQYVAHVEINRPDKMNAFIESMWLELSSIFTRLSSDPSVRAIVLTGAGDRAFTAGLDVKAASEGLLSDTKTADDPARKAAQLRRHIDELQECISSLEKCEKPVIVAYHAISYGLAVDIGVAADVRVCSADVRFAVKEVDIGLAADVGTLSRLPKVVGNYGWVKEVALTARNFDAEEALRVGFVNRVFKNKEETVRGALGLAQLIATKSPVAVQGTKELLNYSRDHTVPEGTYYSGVPRIEIYTGANSMFYTLGLWHTAVWNSAMLQTKDVSAALLSGIQRRKPTFEKL</sequence>
<keyword evidence="3" id="KW-0276">Fatty acid metabolism</keyword>
<evidence type="ECO:0000256" key="4">
    <source>
        <dbReference type="ARBA" id="ARBA00023098"/>
    </source>
</evidence>
<keyword evidence="4" id="KW-0443">Lipid metabolism</keyword>
<dbReference type="AlphaFoldDB" id="A0A117E2P7"/>
<dbReference type="GO" id="GO:0005739">
    <property type="term" value="C:mitochondrion"/>
    <property type="evidence" value="ECO:0007669"/>
    <property type="project" value="TreeGrafter"/>
</dbReference>
<dbReference type="InterPro" id="IPR014748">
    <property type="entry name" value="Enoyl-CoA_hydra_C"/>
</dbReference>
<dbReference type="Gene3D" id="1.10.12.10">
    <property type="entry name" value="Lyase 2-enoyl-coa Hydratase, Chain A, domain 2"/>
    <property type="match status" value="2"/>
</dbReference>
<dbReference type="GO" id="GO:0006635">
    <property type="term" value="P:fatty acid beta-oxidation"/>
    <property type="evidence" value="ECO:0007669"/>
    <property type="project" value="UniProtKB-UniPathway"/>
</dbReference>
<dbReference type="InterPro" id="IPR001753">
    <property type="entry name" value="Enoyl-CoA_hydra/iso"/>
</dbReference>
<dbReference type="SUPFAM" id="SSF52096">
    <property type="entry name" value="ClpP/crotonase"/>
    <property type="match status" value="1"/>
</dbReference>
<dbReference type="GO" id="GO:0051750">
    <property type="term" value="F:delta(3,5)-delta(2,4)-dienoyl-CoA isomerase activity"/>
    <property type="evidence" value="ECO:0007669"/>
    <property type="project" value="TreeGrafter"/>
</dbReference>
<dbReference type="EMBL" id="BCMY01000018">
    <property type="protein sequence ID" value="GAQ45890.1"/>
    <property type="molecule type" value="Genomic_DNA"/>
</dbReference>
<reference evidence="7" key="1">
    <citation type="journal article" date="2016" name="Genome Announc.">
        <title>Draft genome sequence of Aspergillus niger strain An76.</title>
        <authorList>
            <person name="Gong W."/>
            <person name="Cheng Z."/>
            <person name="Zhang H."/>
            <person name="Liu L."/>
            <person name="Gao P."/>
            <person name="Wang L."/>
        </authorList>
    </citation>
    <scope>NUCLEOTIDE SEQUENCE [LARGE SCALE GENOMIC DNA]</scope>
    <source>
        <strain evidence="7">An76</strain>
    </source>
</reference>